<evidence type="ECO:0000256" key="3">
    <source>
        <dbReference type="ARBA" id="ARBA00022692"/>
    </source>
</evidence>
<evidence type="ECO:0000313" key="11">
    <source>
        <dbReference type="EMBL" id="OZC08637.1"/>
    </source>
</evidence>
<dbReference type="GO" id="GO:0016020">
    <property type="term" value="C:membrane"/>
    <property type="evidence" value="ECO:0007669"/>
    <property type="project" value="UniProtKB-SubCell"/>
</dbReference>
<evidence type="ECO:0000256" key="8">
    <source>
        <dbReference type="ARBA" id="ARBA00067517"/>
    </source>
</evidence>
<dbReference type="AlphaFoldDB" id="A0A238BTG7"/>
<feature type="transmembrane region" description="Helical" evidence="10">
    <location>
        <begin position="41"/>
        <end position="62"/>
    </location>
</feature>
<name>A0A238BTG7_9BILA</name>
<keyword evidence="4" id="KW-0677">Repeat</keyword>
<reference evidence="11 12" key="1">
    <citation type="submission" date="2015-12" db="EMBL/GenBank/DDBJ databases">
        <title>Draft genome of the nematode, Onchocerca flexuosa.</title>
        <authorList>
            <person name="Mitreva M."/>
        </authorList>
    </citation>
    <scope>NUCLEOTIDE SEQUENCE [LARGE SCALE GENOMIC DNA]</scope>
    <source>
        <strain evidence="11">Red Deer</strain>
    </source>
</reference>
<organism evidence="11 12">
    <name type="scientific">Onchocerca flexuosa</name>
    <dbReference type="NCBI Taxonomy" id="387005"/>
    <lineage>
        <taxon>Eukaryota</taxon>
        <taxon>Metazoa</taxon>
        <taxon>Ecdysozoa</taxon>
        <taxon>Nematoda</taxon>
        <taxon>Chromadorea</taxon>
        <taxon>Rhabditida</taxon>
        <taxon>Spirurina</taxon>
        <taxon>Spiruromorpha</taxon>
        <taxon>Filarioidea</taxon>
        <taxon>Onchocercidae</taxon>
        <taxon>Onchocerca</taxon>
    </lineage>
</organism>
<evidence type="ECO:0000313" key="12">
    <source>
        <dbReference type="Proteomes" id="UP000242913"/>
    </source>
</evidence>
<comment type="subcellular location">
    <subcellularLocation>
        <location evidence="1 9">Membrane</location>
        <topology evidence="1 9">Multi-pass membrane protein</topology>
    </subcellularLocation>
</comment>
<dbReference type="EMBL" id="KZ270005">
    <property type="protein sequence ID" value="OZC08637.1"/>
    <property type="molecule type" value="Genomic_DNA"/>
</dbReference>
<feature type="transmembrane region" description="Helical" evidence="10">
    <location>
        <begin position="106"/>
        <end position="123"/>
    </location>
</feature>
<gene>
    <name evidence="11" type="ORF">X798_04318</name>
</gene>
<dbReference type="PIRSF" id="PIRSF023381">
    <property type="entry name" value="MannP-dilichol_defect-1p"/>
    <property type="match status" value="1"/>
</dbReference>
<keyword evidence="5 9" id="KW-1133">Transmembrane helix</keyword>
<dbReference type="Gene3D" id="1.20.1280.290">
    <property type="match status" value="2"/>
</dbReference>
<feature type="transmembrane region" description="Helical" evidence="10">
    <location>
        <begin position="155"/>
        <end position="173"/>
    </location>
</feature>
<evidence type="ECO:0000256" key="7">
    <source>
        <dbReference type="ARBA" id="ARBA00038475"/>
    </source>
</evidence>
<evidence type="ECO:0000256" key="1">
    <source>
        <dbReference type="ARBA" id="ARBA00004141"/>
    </source>
</evidence>
<proteinExistence type="inferred from homology"/>
<keyword evidence="3 9" id="KW-0812">Transmembrane</keyword>
<dbReference type="Pfam" id="PF04193">
    <property type="entry name" value="PQ-loop"/>
    <property type="match status" value="2"/>
</dbReference>
<dbReference type="Proteomes" id="UP000242913">
    <property type="component" value="Unassembled WGS sequence"/>
</dbReference>
<evidence type="ECO:0000256" key="4">
    <source>
        <dbReference type="ARBA" id="ARBA00022737"/>
    </source>
</evidence>
<dbReference type="SMART" id="SM00679">
    <property type="entry name" value="CTNS"/>
    <property type="match status" value="2"/>
</dbReference>
<evidence type="ECO:0000256" key="9">
    <source>
        <dbReference type="PIRNR" id="PIRNR023381"/>
    </source>
</evidence>
<dbReference type="InterPro" id="IPR016817">
    <property type="entry name" value="MannP-dilichol_defect-1"/>
</dbReference>
<dbReference type="FunFam" id="1.20.1280.290:FF:000006">
    <property type="entry name" value="mannose-P-dolichol utilization defect 1 protein"/>
    <property type="match status" value="1"/>
</dbReference>
<keyword evidence="12" id="KW-1185">Reference proteome</keyword>
<dbReference type="OrthoDB" id="271506at2759"/>
<dbReference type="GO" id="GO:0009312">
    <property type="term" value="P:oligosaccharide biosynthetic process"/>
    <property type="evidence" value="ECO:0007669"/>
    <property type="project" value="TreeGrafter"/>
</dbReference>
<keyword evidence="2" id="KW-0813">Transport</keyword>
<feature type="transmembrane region" description="Helical" evidence="10">
    <location>
        <begin position="214"/>
        <end position="234"/>
    </location>
</feature>
<sequence length="245" mass="27729">MMKDLIVSKIDQLLHFVFPNRCYELMLLKYDFLNQECVSMVMSRLLGLGITLGSMLIFIPQILKIQFAQSGEGISLLSQLLGLFACFVITSYSYAKGYVFSQWGDSFFVTIQMIIIVIQILWFSSRQAHAAVFLAFCWTISCAVMGEYISVDMLALVQAITIPVIIVAKFLQIWTNYQQHSTGQLSVISLSLQFTGCLVRIFTSLKETNDQLVIINYIIAASLNGIICVQFFLYRNSAKMKKKVS</sequence>
<accession>A0A238BTG7</accession>
<dbReference type="PANTHER" id="PTHR12226">
    <property type="entry name" value="MANNOSE-P-DOLICHOL UTILIZATION DEFECT 1 LEC35 -RELATED"/>
    <property type="match status" value="1"/>
</dbReference>
<dbReference type="PANTHER" id="PTHR12226:SF2">
    <property type="entry name" value="MANNOSE-P-DOLICHOL UTILIZATION DEFECT 1 PROTEIN"/>
    <property type="match status" value="1"/>
</dbReference>
<feature type="transmembrane region" description="Helical" evidence="10">
    <location>
        <begin position="130"/>
        <end position="149"/>
    </location>
</feature>
<protein>
    <recommendedName>
        <fullName evidence="8 9">Mannose-P-dolichol utilization defect 1 protein homolog</fullName>
    </recommendedName>
</protein>
<evidence type="ECO:0000256" key="6">
    <source>
        <dbReference type="ARBA" id="ARBA00023136"/>
    </source>
</evidence>
<keyword evidence="6 9" id="KW-0472">Membrane</keyword>
<feature type="transmembrane region" description="Helical" evidence="10">
    <location>
        <begin position="74"/>
        <end position="94"/>
    </location>
</feature>
<evidence type="ECO:0000256" key="5">
    <source>
        <dbReference type="ARBA" id="ARBA00022989"/>
    </source>
</evidence>
<evidence type="ECO:0000256" key="10">
    <source>
        <dbReference type="SAM" id="Phobius"/>
    </source>
</evidence>
<dbReference type="InterPro" id="IPR006603">
    <property type="entry name" value="PQ-loop_rpt"/>
</dbReference>
<comment type="similarity">
    <text evidence="7 9">Belongs to the MPDU1 (TC 2.A.43.3) family.</text>
</comment>
<evidence type="ECO:0000256" key="2">
    <source>
        <dbReference type="ARBA" id="ARBA00022448"/>
    </source>
</evidence>